<keyword evidence="6 11" id="KW-0479">Metal-binding</keyword>
<dbReference type="PIRSF" id="PIRSF006268">
    <property type="entry name" value="ApbE"/>
    <property type="match status" value="1"/>
</dbReference>
<dbReference type="AlphaFoldDB" id="A0A0R2PLP6"/>
<keyword evidence="8 11" id="KW-0460">Magnesium</keyword>
<evidence type="ECO:0000256" key="2">
    <source>
        <dbReference type="ARBA" id="ARBA00011955"/>
    </source>
</evidence>
<evidence type="ECO:0000256" key="8">
    <source>
        <dbReference type="ARBA" id="ARBA00022842"/>
    </source>
</evidence>
<feature type="binding site" evidence="12">
    <location>
        <position position="164"/>
    </location>
    <ligand>
        <name>Mg(2+)</name>
        <dbReference type="ChEBI" id="CHEBI:18420"/>
    </ligand>
</feature>
<accession>A0A0R2PLP6</accession>
<evidence type="ECO:0000313" key="13">
    <source>
        <dbReference type="EMBL" id="KRO38878.1"/>
    </source>
</evidence>
<keyword evidence="7 11" id="KW-0274">FAD</keyword>
<sequence length="325" mass="35978">MNRLIVSKILAGSIGLLCVFLAYNHNKSATYEIGGNIYGTYWKLVSPDYIADSIKESIVNELDRIDLIASNYKLNSELSLLNQAPLNTNIKVSQELRDLLIFAETITLLTDGAYDVTLGKLVIQAGFGPEVNAELFEPRATKRFTIDKDLYLHKYNNFLLDLSSIAKGYAVDQIYDLLKDSNKNNFLFDIGGELIVTGSNHGDPWVIGIQNPLNFTNQSILNITSNDFLAVATSGEYRNFNIDEQGNKTSHTFNPHTGTSISNAVLSVTVTSDISSMQADAWATAMNVLGPNKGLELAEKHDISVLYIISNNDEINFLNSSNWIH</sequence>
<dbReference type="InterPro" id="IPR024932">
    <property type="entry name" value="ApbE"/>
</dbReference>
<dbReference type="EMBL" id="LIAV01000273">
    <property type="protein sequence ID" value="KRO38878.1"/>
    <property type="molecule type" value="Genomic_DNA"/>
</dbReference>
<feature type="binding site" evidence="12">
    <location>
        <position position="284"/>
    </location>
    <ligand>
        <name>Mg(2+)</name>
        <dbReference type="ChEBI" id="CHEBI:18420"/>
    </ligand>
</feature>
<dbReference type="PANTHER" id="PTHR30040:SF2">
    <property type="entry name" value="FAD:PROTEIN FMN TRANSFERASE"/>
    <property type="match status" value="1"/>
</dbReference>
<dbReference type="GO" id="GO:0016740">
    <property type="term" value="F:transferase activity"/>
    <property type="evidence" value="ECO:0007669"/>
    <property type="project" value="UniProtKB-UniRule"/>
</dbReference>
<gene>
    <name evidence="13" type="ORF">ABR63_07925</name>
</gene>
<name>A0A0R2PLP6_9GAMM</name>
<evidence type="ECO:0000256" key="4">
    <source>
        <dbReference type="ARBA" id="ARBA00022630"/>
    </source>
</evidence>
<dbReference type="PANTHER" id="PTHR30040">
    <property type="entry name" value="THIAMINE BIOSYNTHESIS LIPOPROTEIN APBE"/>
    <property type="match status" value="1"/>
</dbReference>
<comment type="catalytic activity">
    <reaction evidence="10 11">
        <text>L-threonyl-[protein] + FAD = FMN-L-threonyl-[protein] + AMP + H(+)</text>
        <dbReference type="Rhea" id="RHEA:36847"/>
        <dbReference type="Rhea" id="RHEA-COMP:11060"/>
        <dbReference type="Rhea" id="RHEA-COMP:11061"/>
        <dbReference type="ChEBI" id="CHEBI:15378"/>
        <dbReference type="ChEBI" id="CHEBI:30013"/>
        <dbReference type="ChEBI" id="CHEBI:57692"/>
        <dbReference type="ChEBI" id="CHEBI:74257"/>
        <dbReference type="ChEBI" id="CHEBI:456215"/>
        <dbReference type="EC" id="2.7.1.180"/>
    </reaction>
</comment>
<comment type="caution">
    <text evidence="13">The sequence shown here is derived from an EMBL/GenBank/DDBJ whole genome shotgun (WGS) entry which is preliminary data.</text>
</comment>
<organism evidence="13 14">
    <name type="scientific">SAR86 cluster bacterium BACL1 MAG-120920-bin57</name>
    <dbReference type="NCBI Taxonomy" id="1655571"/>
    <lineage>
        <taxon>Bacteria</taxon>
        <taxon>Pseudomonadati</taxon>
        <taxon>Pseudomonadota</taxon>
        <taxon>Gammaproteobacteria</taxon>
        <taxon>SAR86 cluster</taxon>
    </lineage>
</organism>
<evidence type="ECO:0000256" key="12">
    <source>
        <dbReference type="PIRSR" id="PIRSR006268-2"/>
    </source>
</evidence>
<evidence type="ECO:0000256" key="6">
    <source>
        <dbReference type="ARBA" id="ARBA00022723"/>
    </source>
</evidence>
<dbReference type="Gene3D" id="3.10.520.10">
    <property type="entry name" value="ApbE-like domains"/>
    <property type="match status" value="1"/>
</dbReference>
<protein>
    <recommendedName>
        <fullName evidence="3 11">FAD:protein FMN transferase</fullName>
        <ecNumber evidence="2 11">2.7.1.180</ecNumber>
    </recommendedName>
    <alternativeName>
        <fullName evidence="9 11">Flavin transferase</fullName>
    </alternativeName>
</protein>
<evidence type="ECO:0000313" key="14">
    <source>
        <dbReference type="Proteomes" id="UP000050874"/>
    </source>
</evidence>
<feature type="binding site" evidence="12">
    <location>
        <position position="280"/>
    </location>
    <ligand>
        <name>Mg(2+)</name>
        <dbReference type="ChEBI" id="CHEBI:18420"/>
    </ligand>
</feature>
<keyword evidence="4 11" id="KW-0285">Flavoprotein</keyword>
<dbReference type="SUPFAM" id="SSF143631">
    <property type="entry name" value="ApbE-like"/>
    <property type="match status" value="1"/>
</dbReference>
<evidence type="ECO:0000256" key="10">
    <source>
        <dbReference type="ARBA" id="ARBA00048540"/>
    </source>
</evidence>
<proteinExistence type="inferred from homology"/>
<evidence type="ECO:0000256" key="9">
    <source>
        <dbReference type="ARBA" id="ARBA00031306"/>
    </source>
</evidence>
<dbReference type="InterPro" id="IPR003374">
    <property type="entry name" value="ApbE-like_sf"/>
</dbReference>
<comment type="similarity">
    <text evidence="1 11">Belongs to the ApbE family.</text>
</comment>
<comment type="cofactor">
    <cofactor evidence="12">
        <name>Mg(2+)</name>
        <dbReference type="ChEBI" id="CHEBI:18420"/>
    </cofactor>
    <cofactor evidence="12">
        <name>Mn(2+)</name>
        <dbReference type="ChEBI" id="CHEBI:29035"/>
    </cofactor>
    <text evidence="12">Magnesium. Can also use manganese.</text>
</comment>
<dbReference type="Proteomes" id="UP000050874">
    <property type="component" value="Unassembled WGS sequence"/>
</dbReference>
<keyword evidence="5 11" id="KW-0808">Transferase</keyword>
<evidence type="ECO:0000256" key="3">
    <source>
        <dbReference type="ARBA" id="ARBA00016337"/>
    </source>
</evidence>
<evidence type="ECO:0000256" key="11">
    <source>
        <dbReference type="PIRNR" id="PIRNR006268"/>
    </source>
</evidence>
<dbReference type="Pfam" id="PF02424">
    <property type="entry name" value="ApbE"/>
    <property type="match status" value="1"/>
</dbReference>
<evidence type="ECO:0000256" key="7">
    <source>
        <dbReference type="ARBA" id="ARBA00022827"/>
    </source>
</evidence>
<evidence type="ECO:0000256" key="5">
    <source>
        <dbReference type="ARBA" id="ARBA00022679"/>
    </source>
</evidence>
<dbReference type="EC" id="2.7.1.180" evidence="2 11"/>
<reference evidence="14" key="1">
    <citation type="submission" date="2015-10" db="EMBL/GenBank/DDBJ databases">
        <title>Metagenome-Assembled Genomes uncover a global brackish microbiome.</title>
        <authorList>
            <person name="Hugerth L.W."/>
            <person name="Larsson J."/>
            <person name="Alneberg J."/>
            <person name="Lindh M.V."/>
            <person name="Legrand C."/>
            <person name="Pinhassi J."/>
            <person name="Andersson A."/>
        </authorList>
    </citation>
    <scope>NUCLEOTIDE SEQUENCE [LARGE SCALE GENOMIC DNA]</scope>
</reference>
<dbReference type="GO" id="GO:0046872">
    <property type="term" value="F:metal ion binding"/>
    <property type="evidence" value="ECO:0007669"/>
    <property type="project" value="UniProtKB-UniRule"/>
</dbReference>
<evidence type="ECO:0000256" key="1">
    <source>
        <dbReference type="ARBA" id="ARBA00008282"/>
    </source>
</evidence>